<name>E4YIV0_OIKDI</name>
<evidence type="ECO:0000313" key="1">
    <source>
        <dbReference type="EMBL" id="CBY35411.1"/>
    </source>
</evidence>
<protein>
    <submittedName>
        <fullName evidence="1">Uncharacterized protein</fullName>
    </submittedName>
</protein>
<accession>E4YIV0</accession>
<dbReference type="EMBL" id="FN654624">
    <property type="protein sequence ID" value="CBY35411.1"/>
    <property type="molecule type" value="Genomic_DNA"/>
</dbReference>
<dbReference type="Proteomes" id="UP000011014">
    <property type="component" value="Unassembled WGS sequence"/>
</dbReference>
<reference evidence="1" key="1">
    <citation type="journal article" date="2010" name="Science">
        <title>Plasticity of animal genome architecture unmasked by rapid evolution of a pelagic tunicate.</title>
        <authorList>
            <person name="Denoeud F."/>
            <person name="Henriet S."/>
            <person name="Mungpakdee S."/>
            <person name="Aury J.M."/>
            <person name="Da Silva C."/>
            <person name="Brinkmann H."/>
            <person name="Mikhaleva J."/>
            <person name="Olsen L.C."/>
            <person name="Jubin C."/>
            <person name="Canestro C."/>
            <person name="Bouquet J.M."/>
            <person name="Danks G."/>
            <person name="Poulain J."/>
            <person name="Campsteijn C."/>
            <person name="Adamski M."/>
            <person name="Cross I."/>
            <person name="Yadetie F."/>
            <person name="Muffato M."/>
            <person name="Louis A."/>
            <person name="Butcher S."/>
            <person name="Tsagkogeorga G."/>
            <person name="Konrad A."/>
            <person name="Singh S."/>
            <person name="Jensen M.F."/>
            <person name="Cong E.H."/>
            <person name="Eikeseth-Otteraa H."/>
            <person name="Noel B."/>
            <person name="Anthouard V."/>
            <person name="Porcel B.M."/>
            <person name="Kachouri-Lafond R."/>
            <person name="Nishino A."/>
            <person name="Ugolini M."/>
            <person name="Chourrout P."/>
            <person name="Nishida H."/>
            <person name="Aasland R."/>
            <person name="Huzurbazar S."/>
            <person name="Westhof E."/>
            <person name="Delsuc F."/>
            <person name="Lehrach H."/>
            <person name="Reinhardt R."/>
            <person name="Weissenbach J."/>
            <person name="Roy S.W."/>
            <person name="Artiguenave F."/>
            <person name="Postlethwait J.H."/>
            <person name="Manak J.R."/>
            <person name="Thompson E.M."/>
            <person name="Jaillon O."/>
            <person name="Du Pasquier L."/>
            <person name="Boudinot P."/>
            <person name="Liberles D.A."/>
            <person name="Volff J.N."/>
            <person name="Philippe H."/>
            <person name="Lenhard B."/>
            <person name="Roest Crollius H."/>
            <person name="Wincker P."/>
            <person name="Chourrout D."/>
        </authorList>
    </citation>
    <scope>NUCLEOTIDE SEQUENCE [LARGE SCALE GENOMIC DNA]</scope>
</reference>
<gene>
    <name evidence="1" type="ORF">GSOID_T00027222001</name>
</gene>
<sequence length="440" mass="48443">SLFICTTLKTFKSTFYVNFSDPEINGDCLTVCRLDYVTCRQNCDSTSCESACSAVYSDCNSSCPCGADCPAGCVDCPEHPLCVDECEDAQINNEKYQACLNEAVFELDICLKTCPPEIGCHNSCYENYTEMLFLCPCIEQETTTTTEISTTTTEITPIEPSDVFILVIPYSVEESYLQSGDGSSQVSAKINAPENDYADEAAHALVNGKLHIFGGYTDSKKIARLDDCTLNELTVRLNEDRKDGHAALSIENGKKALICFGSSGDNRKSCEIFDGSTTVSTFASNWTHKRGGLGLYKNQPSSVGCYDEEHQKAETLSASGWIALPDHPKRISSHSLVALENESMLLIGGRDWGNDGALQSAIWQLKDENWNQIGDLLQADRCGSAIYIGRSIYYFGYNYSAIERLDFNEAEELQSVSKIGNQPGSSFFPVLFQTFSDYCI</sequence>
<dbReference type="AlphaFoldDB" id="E4YIV0"/>
<dbReference type="SUPFAM" id="SSF117281">
    <property type="entry name" value="Kelch motif"/>
    <property type="match status" value="1"/>
</dbReference>
<proteinExistence type="predicted"/>
<organism evidence="1">
    <name type="scientific">Oikopleura dioica</name>
    <name type="common">Tunicate</name>
    <dbReference type="NCBI Taxonomy" id="34765"/>
    <lineage>
        <taxon>Eukaryota</taxon>
        <taxon>Metazoa</taxon>
        <taxon>Chordata</taxon>
        <taxon>Tunicata</taxon>
        <taxon>Appendicularia</taxon>
        <taxon>Copelata</taxon>
        <taxon>Oikopleuridae</taxon>
        <taxon>Oikopleura</taxon>
    </lineage>
</organism>
<feature type="non-terminal residue" evidence="1">
    <location>
        <position position="1"/>
    </location>
</feature>
<dbReference type="Gene3D" id="2.120.10.80">
    <property type="entry name" value="Kelch-type beta propeller"/>
    <property type="match status" value="1"/>
</dbReference>
<dbReference type="InterPro" id="IPR015915">
    <property type="entry name" value="Kelch-typ_b-propeller"/>
</dbReference>